<accession>A0A935K3K6</accession>
<proteinExistence type="predicted"/>
<evidence type="ECO:0000313" key="2">
    <source>
        <dbReference type="Proteomes" id="UP000739411"/>
    </source>
</evidence>
<dbReference type="Proteomes" id="UP000739411">
    <property type="component" value="Unassembled WGS sequence"/>
</dbReference>
<protein>
    <submittedName>
        <fullName evidence="1">Uncharacterized protein</fullName>
    </submittedName>
</protein>
<comment type="caution">
    <text evidence="1">The sequence shown here is derived from an EMBL/GenBank/DDBJ whole genome shotgun (WGS) entry which is preliminary data.</text>
</comment>
<evidence type="ECO:0000313" key="1">
    <source>
        <dbReference type="EMBL" id="MBK7415979.1"/>
    </source>
</evidence>
<name>A0A935K3K6_9RHOO</name>
<dbReference type="EMBL" id="JADJMS010000029">
    <property type="protein sequence ID" value="MBK7415979.1"/>
    <property type="molecule type" value="Genomic_DNA"/>
</dbReference>
<organism evidence="1 2">
    <name type="scientific">Candidatus Dechloromonas phosphorivorans</name>
    <dbReference type="NCBI Taxonomy" id="2899244"/>
    <lineage>
        <taxon>Bacteria</taxon>
        <taxon>Pseudomonadati</taxon>
        <taxon>Pseudomonadota</taxon>
        <taxon>Betaproteobacteria</taxon>
        <taxon>Rhodocyclales</taxon>
        <taxon>Azonexaceae</taxon>
        <taxon>Dechloromonas</taxon>
    </lineage>
</organism>
<reference evidence="1 2" key="1">
    <citation type="submission" date="2020-10" db="EMBL/GenBank/DDBJ databases">
        <title>Connecting structure to function with the recovery of over 1000 high-quality activated sludge metagenome-assembled genomes encoding full-length rRNA genes using long-read sequencing.</title>
        <authorList>
            <person name="Singleton C.M."/>
            <person name="Petriglieri F."/>
            <person name="Kristensen J.M."/>
            <person name="Kirkegaard R.H."/>
            <person name="Michaelsen T.Y."/>
            <person name="Andersen M.H."/>
            <person name="Karst S.M."/>
            <person name="Dueholm M.S."/>
            <person name="Nielsen P.H."/>
            <person name="Albertsen M."/>
        </authorList>
    </citation>
    <scope>NUCLEOTIDE SEQUENCE [LARGE SCALE GENOMIC DNA]</scope>
    <source>
        <strain evidence="1">EsbW_18-Q3-R4-48_BATAC.463</strain>
    </source>
</reference>
<dbReference type="AlphaFoldDB" id="A0A935K3K6"/>
<sequence length="87" mass="9543">MTPLYDESDRANVEKLNRCVADNCDGKLAAVPAALSEFASTAQLVDMLDFGKVTFDKLIALTPKIILSLNIRSPLVRLGIWPVLKKV</sequence>
<gene>
    <name evidence="1" type="ORF">IPJ38_13535</name>
</gene>